<name>A0A6I2R272_FLAPL</name>
<sequence>MDARTLLIIFIVVVAICLAVSILLRLTRIALVLAGLFILVPILCTIMWGDGTDFVSKFASIFAPEIEQGINDGYGQYRDQNAKDPIVDIDQLDKYFQDAQQAVKDQFSKPVFPTPEETPTPTP</sequence>
<feature type="transmembrane region" description="Helical" evidence="1">
    <location>
        <begin position="6"/>
        <end position="24"/>
    </location>
</feature>
<accession>A0A6I2R272</accession>
<evidence type="ECO:0000313" key="3">
    <source>
        <dbReference type="Proteomes" id="UP000434475"/>
    </source>
</evidence>
<proteinExistence type="predicted"/>
<dbReference type="AlphaFoldDB" id="A0A6I2R272"/>
<evidence type="ECO:0000313" key="2">
    <source>
        <dbReference type="EMBL" id="MSB19999.1"/>
    </source>
</evidence>
<keyword evidence="1" id="KW-0472">Membrane</keyword>
<protein>
    <submittedName>
        <fullName evidence="2">Uncharacterized protein</fullName>
    </submittedName>
</protein>
<dbReference type="RefSeq" id="WP_108981759.1">
    <property type="nucleotide sequence ID" value="NZ_JAQLWY010000020.1"/>
</dbReference>
<gene>
    <name evidence="2" type="ORF">GKE97_10775</name>
</gene>
<reference evidence="2 3" key="1">
    <citation type="journal article" date="2019" name="Nat. Med.">
        <title>A library of human gut bacterial isolates paired with longitudinal multiomics data enables mechanistic microbiome research.</title>
        <authorList>
            <person name="Poyet M."/>
            <person name="Groussin M."/>
            <person name="Gibbons S.M."/>
            <person name="Avila-Pacheco J."/>
            <person name="Jiang X."/>
            <person name="Kearney S.M."/>
            <person name="Perrotta A.R."/>
            <person name="Berdy B."/>
            <person name="Zhao S."/>
            <person name="Lieberman T.D."/>
            <person name="Swanson P.K."/>
            <person name="Smith M."/>
            <person name="Roesemann S."/>
            <person name="Alexander J.E."/>
            <person name="Rich S.A."/>
            <person name="Livny J."/>
            <person name="Vlamakis H."/>
            <person name="Clish C."/>
            <person name="Bullock K."/>
            <person name="Deik A."/>
            <person name="Scott J."/>
            <person name="Pierce K.A."/>
            <person name="Xavier R.J."/>
            <person name="Alm E.J."/>
        </authorList>
    </citation>
    <scope>NUCLEOTIDE SEQUENCE [LARGE SCALE GENOMIC DNA]</scope>
    <source>
        <strain evidence="2 3">BIOML-A2</strain>
    </source>
</reference>
<dbReference type="Proteomes" id="UP000434475">
    <property type="component" value="Unassembled WGS sequence"/>
</dbReference>
<evidence type="ECO:0000256" key="1">
    <source>
        <dbReference type="SAM" id="Phobius"/>
    </source>
</evidence>
<feature type="transmembrane region" description="Helical" evidence="1">
    <location>
        <begin position="31"/>
        <end position="49"/>
    </location>
</feature>
<dbReference type="EMBL" id="WKPR01000009">
    <property type="protein sequence ID" value="MSB19999.1"/>
    <property type="molecule type" value="Genomic_DNA"/>
</dbReference>
<keyword evidence="1" id="KW-1133">Transmembrane helix</keyword>
<keyword evidence="1" id="KW-0812">Transmembrane</keyword>
<organism evidence="2 3">
    <name type="scientific">Flavonifractor plautii</name>
    <name type="common">Fusobacterium plautii</name>
    <dbReference type="NCBI Taxonomy" id="292800"/>
    <lineage>
        <taxon>Bacteria</taxon>
        <taxon>Bacillati</taxon>
        <taxon>Bacillota</taxon>
        <taxon>Clostridia</taxon>
        <taxon>Eubacteriales</taxon>
        <taxon>Oscillospiraceae</taxon>
        <taxon>Flavonifractor</taxon>
    </lineage>
</organism>
<comment type="caution">
    <text evidence="2">The sequence shown here is derived from an EMBL/GenBank/DDBJ whole genome shotgun (WGS) entry which is preliminary data.</text>
</comment>